<reference evidence="1" key="1">
    <citation type="submission" date="2019-03" db="EMBL/GenBank/DDBJ databases">
        <authorList>
            <person name="Mank J."/>
            <person name="Almeida P."/>
        </authorList>
    </citation>
    <scope>NUCLEOTIDE SEQUENCE</scope>
    <source>
        <strain evidence="1">78183</strain>
    </source>
</reference>
<sequence length="81" mass="8714">MVILTLLCSGPSILSRLISSHLSNHPLLSARRRRRLSSIFNSPLPQLGVIQSLLPLHSIVSSAKPVPSLGQCLPGKVLVKN</sequence>
<dbReference type="EMBL" id="CAADRP010000557">
    <property type="protein sequence ID" value="VFU29723.1"/>
    <property type="molecule type" value="Genomic_DNA"/>
</dbReference>
<protein>
    <submittedName>
        <fullName evidence="1">Uncharacterized protein</fullName>
    </submittedName>
</protein>
<name>A0A6N2KMB1_SALVM</name>
<gene>
    <name evidence="1" type="ORF">SVIM_LOCUS109913</name>
</gene>
<dbReference type="AlphaFoldDB" id="A0A6N2KMB1"/>
<accession>A0A6N2KMB1</accession>
<organism evidence="1">
    <name type="scientific">Salix viminalis</name>
    <name type="common">Common osier</name>
    <name type="synonym">Basket willow</name>
    <dbReference type="NCBI Taxonomy" id="40686"/>
    <lineage>
        <taxon>Eukaryota</taxon>
        <taxon>Viridiplantae</taxon>
        <taxon>Streptophyta</taxon>
        <taxon>Embryophyta</taxon>
        <taxon>Tracheophyta</taxon>
        <taxon>Spermatophyta</taxon>
        <taxon>Magnoliopsida</taxon>
        <taxon>eudicotyledons</taxon>
        <taxon>Gunneridae</taxon>
        <taxon>Pentapetalae</taxon>
        <taxon>rosids</taxon>
        <taxon>fabids</taxon>
        <taxon>Malpighiales</taxon>
        <taxon>Salicaceae</taxon>
        <taxon>Saliceae</taxon>
        <taxon>Salix</taxon>
    </lineage>
</organism>
<evidence type="ECO:0000313" key="1">
    <source>
        <dbReference type="EMBL" id="VFU29723.1"/>
    </source>
</evidence>
<proteinExistence type="predicted"/>